<feature type="region of interest" description="Disordered" evidence="1">
    <location>
        <begin position="249"/>
        <end position="301"/>
    </location>
</feature>
<dbReference type="WBParaSite" id="HPBE_0001394101-mRNA-1">
    <property type="protein sequence ID" value="HPBE_0001394101-mRNA-1"/>
    <property type="gene ID" value="HPBE_0001394101"/>
</dbReference>
<dbReference type="OrthoDB" id="5877013at2759"/>
<feature type="region of interest" description="Disordered" evidence="1">
    <location>
        <begin position="176"/>
        <end position="218"/>
    </location>
</feature>
<feature type="compositionally biased region" description="Polar residues" evidence="1">
    <location>
        <begin position="260"/>
        <end position="283"/>
    </location>
</feature>
<dbReference type="Proteomes" id="UP000050761">
    <property type="component" value="Unassembled WGS sequence"/>
</dbReference>
<evidence type="ECO:0000313" key="2">
    <source>
        <dbReference type="EMBL" id="VDO97955.1"/>
    </source>
</evidence>
<dbReference type="AlphaFoldDB" id="A0A183FZ09"/>
<reference evidence="2 3" key="1">
    <citation type="submission" date="2018-11" db="EMBL/GenBank/DDBJ databases">
        <authorList>
            <consortium name="Pathogen Informatics"/>
        </authorList>
    </citation>
    <scope>NUCLEOTIDE SEQUENCE [LARGE SCALE GENOMIC DNA]</scope>
</reference>
<feature type="region of interest" description="Disordered" evidence="1">
    <location>
        <begin position="86"/>
        <end position="112"/>
    </location>
</feature>
<name>A0A183FZ09_HELPZ</name>
<accession>A0A183FZ09</accession>
<evidence type="ECO:0000313" key="4">
    <source>
        <dbReference type="WBParaSite" id="HPBE_0001394101-mRNA-1"/>
    </source>
</evidence>
<sequence length="301" mass="34220">MDRDQCPQLAINLASKLGIHIDPSVFTATKPDFRKVMEVVFELYKKIVLVRRIVSSINGRKVLSLSPSSTQLIFSFTVRKQRVVKSTTTSPLKDQSQIPRTRTSSHSRLGDPDRVVRNTITRMQKWNDAYSPPKFMAGLMPKGGEMETSKVSSTTPKRRDREAWTVTYHSREPLPFDQETEDIGRGDNIEKSHHSKENIRMIERPSRRSHASPTVEKWRRESHDFLKQHAPPSPTVDVPSRERVVETDADGYAIPLVERNSASLTPSGNDQAHASTPSEQASPNEVFFTPMTHPRPSQRER</sequence>
<gene>
    <name evidence="2" type="ORF">HPBE_LOCUS13942</name>
</gene>
<feature type="compositionally biased region" description="Basic and acidic residues" evidence="1">
    <location>
        <begin position="182"/>
        <end position="206"/>
    </location>
</feature>
<accession>A0A3P8DQN0</accession>
<feature type="compositionally biased region" description="Polar residues" evidence="1">
    <location>
        <begin position="86"/>
        <end position="107"/>
    </location>
</feature>
<feature type="region of interest" description="Disordered" evidence="1">
    <location>
        <begin position="138"/>
        <end position="161"/>
    </location>
</feature>
<evidence type="ECO:0000313" key="3">
    <source>
        <dbReference type="Proteomes" id="UP000050761"/>
    </source>
</evidence>
<protein>
    <submittedName>
        <fullName evidence="4">Calponin-homology (CH) domain-containing protein</fullName>
    </submittedName>
</protein>
<keyword evidence="3" id="KW-1185">Reference proteome</keyword>
<evidence type="ECO:0000256" key="1">
    <source>
        <dbReference type="SAM" id="MobiDB-lite"/>
    </source>
</evidence>
<reference evidence="4" key="2">
    <citation type="submission" date="2019-09" db="UniProtKB">
        <authorList>
            <consortium name="WormBaseParasite"/>
        </authorList>
    </citation>
    <scope>IDENTIFICATION</scope>
</reference>
<proteinExistence type="predicted"/>
<organism evidence="3 4">
    <name type="scientific">Heligmosomoides polygyrus</name>
    <name type="common">Parasitic roundworm</name>
    <dbReference type="NCBI Taxonomy" id="6339"/>
    <lineage>
        <taxon>Eukaryota</taxon>
        <taxon>Metazoa</taxon>
        <taxon>Ecdysozoa</taxon>
        <taxon>Nematoda</taxon>
        <taxon>Chromadorea</taxon>
        <taxon>Rhabditida</taxon>
        <taxon>Rhabditina</taxon>
        <taxon>Rhabditomorpha</taxon>
        <taxon>Strongyloidea</taxon>
        <taxon>Heligmosomidae</taxon>
        <taxon>Heligmosomoides</taxon>
    </lineage>
</organism>
<dbReference type="EMBL" id="UZAH01028138">
    <property type="protein sequence ID" value="VDO97955.1"/>
    <property type="molecule type" value="Genomic_DNA"/>
</dbReference>